<organism evidence="7 8">
    <name type="scientific">Mycoplasma testudineum</name>
    <dbReference type="NCBI Taxonomy" id="244584"/>
    <lineage>
        <taxon>Bacteria</taxon>
        <taxon>Bacillati</taxon>
        <taxon>Mycoplasmatota</taxon>
        <taxon>Mollicutes</taxon>
        <taxon>Mycoplasmataceae</taxon>
        <taxon>Mycoplasma</taxon>
    </lineage>
</organism>
<comment type="subcellular location">
    <subcellularLocation>
        <location evidence="1">Cell membrane</location>
        <topology evidence="1">Multi-pass membrane protein</topology>
    </subcellularLocation>
</comment>
<feature type="transmembrane region" description="Helical" evidence="6">
    <location>
        <begin position="139"/>
        <end position="162"/>
    </location>
</feature>
<dbReference type="GO" id="GO:0005886">
    <property type="term" value="C:plasma membrane"/>
    <property type="evidence" value="ECO:0007669"/>
    <property type="project" value="UniProtKB-SubCell"/>
</dbReference>
<evidence type="ECO:0000256" key="1">
    <source>
        <dbReference type="ARBA" id="ARBA00004651"/>
    </source>
</evidence>
<keyword evidence="5 6" id="KW-0472">Membrane</keyword>
<accession>A0A4R6IH14</accession>
<dbReference type="InterPro" id="IPR003740">
    <property type="entry name" value="YitT"/>
</dbReference>
<feature type="transmembrane region" description="Helical" evidence="6">
    <location>
        <begin position="191"/>
        <end position="212"/>
    </location>
</feature>
<dbReference type="PANTHER" id="PTHR33545">
    <property type="entry name" value="UPF0750 MEMBRANE PROTEIN YITT-RELATED"/>
    <property type="match status" value="1"/>
</dbReference>
<dbReference type="InterPro" id="IPR051461">
    <property type="entry name" value="UPF0750_membrane"/>
</dbReference>
<dbReference type="RefSeq" id="WP_094254300.1">
    <property type="nucleotide sequence ID" value="NZ_NNCE01000001.1"/>
</dbReference>
<dbReference type="OrthoDB" id="401129at2"/>
<evidence type="ECO:0000256" key="4">
    <source>
        <dbReference type="ARBA" id="ARBA00022989"/>
    </source>
</evidence>
<gene>
    <name evidence="7" type="ORF">EI74_0217</name>
</gene>
<feature type="transmembrane region" description="Helical" evidence="6">
    <location>
        <begin position="233"/>
        <end position="252"/>
    </location>
</feature>
<evidence type="ECO:0000313" key="7">
    <source>
        <dbReference type="EMBL" id="TDO21186.1"/>
    </source>
</evidence>
<dbReference type="Pfam" id="PF02588">
    <property type="entry name" value="YitT_membrane"/>
    <property type="match status" value="1"/>
</dbReference>
<name>A0A4R6IH14_9MOLU</name>
<reference evidence="7 8" key="1">
    <citation type="submission" date="2019-03" db="EMBL/GenBank/DDBJ databases">
        <title>Genomic Encyclopedia of Archaeal and Bacterial Type Strains, Phase II (KMG-II): from individual species to whole genera.</title>
        <authorList>
            <person name="Goeker M."/>
        </authorList>
    </citation>
    <scope>NUCLEOTIDE SEQUENCE [LARGE SCALE GENOMIC DNA]</scope>
    <source>
        <strain evidence="7 8">ATCC 700618</strain>
    </source>
</reference>
<feature type="transmembrane region" description="Helical" evidence="6">
    <location>
        <begin position="70"/>
        <end position="91"/>
    </location>
</feature>
<proteinExistence type="predicted"/>
<dbReference type="PANTHER" id="PTHR33545:SF5">
    <property type="entry name" value="UPF0750 MEMBRANE PROTEIN YITT"/>
    <property type="match status" value="1"/>
</dbReference>
<dbReference type="EMBL" id="SNWN01000009">
    <property type="protein sequence ID" value="TDO21186.1"/>
    <property type="molecule type" value="Genomic_DNA"/>
</dbReference>
<protein>
    <submittedName>
        <fullName evidence="7">Uncharacterized membrane-anchored protein YitT (DUF2179 family)</fullName>
    </submittedName>
</protein>
<evidence type="ECO:0000256" key="2">
    <source>
        <dbReference type="ARBA" id="ARBA00022475"/>
    </source>
</evidence>
<evidence type="ECO:0000256" key="6">
    <source>
        <dbReference type="SAM" id="Phobius"/>
    </source>
</evidence>
<dbReference type="AlphaFoldDB" id="A0A4R6IH14"/>
<feature type="transmembrane region" description="Helical" evidence="6">
    <location>
        <begin position="111"/>
        <end position="132"/>
    </location>
</feature>
<evidence type="ECO:0000256" key="3">
    <source>
        <dbReference type="ARBA" id="ARBA00022692"/>
    </source>
</evidence>
<keyword evidence="3 6" id="KW-0812">Transmembrane</keyword>
<keyword evidence="4 6" id="KW-1133">Transmembrane helix</keyword>
<sequence>MSKKSESEKNKTIYKIYKPRKATLIKRTKKFVDKLFARKKESIYFATGYSNADIEKLPWYTIIAFKKWNFIRTFFAAMILNIAVIFFLSQAQTVPAGVTGAPTLLMFVIPALRPYFGLLFLGINLPIILYYTKKLKPSFILLSWSYLLFSVFWSSIFNISVIQKNLYPLFDIANVWAISKITSSGYETWPILVYGGFGGFLLGLAQFILWKSGSSTVGTDMISYYISVKYQKNIGGIVRIISLISVAVYFGIYSAVRWDLINDANTPYRNFLVMQLFGTIISVVVSTLTIDLLYPKYKKINVSIFTERPETIKLFLKKIDYWHPYTVEKLEKNNETSQKYKMTTVMFYFESKAFIPDLQNFDPKAWIKTYDIKNTFGRFSTQKIE</sequence>
<feature type="transmembrane region" description="Helical" evidence="6">
    <location>
        <begin position="272"/>
        <end position="294"/>
    </location>
</feature>
<evidence type="ECO:0000256" key="5">
    <source>
        <dbReference type="ARBA" id="ARBA00023136"/>
    </source>
</evidence>
<keyword evidence="2" id="KW-1003">Cell membrane</keyword>
<evidence type="ECO:0000313" key="8">
    <source>
        <dbReference type="Proteomes" id="UP000295518"/>
    </source>
</evidence>
<keyword evidence="8" id="KW-1185">Reference proteome</keyword>
<comment type="caution">
    <text evidence="7">The sequence shown here is derived from an EMBL/GenBank/DDBJ whole genome shotgun (WGS) entry which is preliminary data.</text>
</comment>
<dbReference type="Proteomes" id="UP000295518">
    <property type="component" value="Unassembled WGS sequence"/>
</dbReference>